<dbReference type="EMBL" id="LR699553">
    <property type="protein sequence ID" value="VVD28678.1"/>
    <property type="molecule type" value="Genomic_DNA"/>
</dbReference>
<keyword evidence="5 9" id="KW-0704">Schiff base</keyword>
<evidence type="ECO:0000256" key="8">
    <source>
        <dbReference type="ARBA" id="ARBA00066472"/>
    </source>
</evidence>
<reference evidence="10 11" key="1">
    <citation type="submission" date="2019-08" db="EMBL/GenBank/DDBJ databases">
        <authorList>
            <person name="Herpell B J."/>
        </authorList>
    </citation>
    <scope>NUCLEOTIDE SEQUENCE [LARGE SCALE GENOMIC DNA]</scope>
    <source>
        <strain evidence="11">Msb3</strain>
    </source>
</reference>
<dbReference type="RefSeq" id="WP_007181837.1">
    <property type="nucleotide sequence ID" value="NZ_LR699553.1"/>
</dbReference>
<dbReference type="CDD" id="cd02586">
    <property type="entry name" value="HAD_PHN"/>
    <property type="match status" value="1"/>
</dbReference>
<comment type="function">
    <text evidence="7 9">Involved in phosphonate degradation.</text>
</comment>
<gene>
    <name evidence="9 10" type="primary">phnX</name>
    <name evidence="10" type="ORF">PDMSB3_2222</name>
</gene>
<dbReference type="GO" id="GO:0006281">
    <property type="term" value="P:DNA repair"/>
    <property type="evidence" value="ECO:0007669"/>
    <property type="project" value="TreeGrafter"/>
</dbReference>
<dbReference type="HAMAP" id="MF_01375">
    <property type="entry name" value="PhnX"/>
    <property type="match status" value="1"/>
</dbReference>
<dbReference type="Gene3D" id="1.10.150.240">
    <property type="entry name" value="Putative phosphatase, domain 2"/>
    <property type="match status" value="1"/>
</dbReference>
<dbReference type="InterPro" id="IPR006323">
    <property type="entry name" value="Phosphonoacetald_hydro"/>
</dbReference>
<comment type="subunit">
    <text evidence="1 9">Homodimer.</text>
</comment>
<dbReference type="InterPro" id="IPR023214">
    <property type="entry name" value="HAD_sf"/>
</dbReference>
<evidence type="ECO:0000313" key="10">
    <source>
        <dbReference type="EMBL" id="VVD28678.1"/>
    </source>
</evidence>
<dbReference type="InterPro" id="IPR050155">
    <property type="entry name" value="HAD-like_hydrolase_sf"/>
</dbReference>
<evidence type="ECO:0000256" key="4">
    <source>
        <dbReference type="ARBA" id="ARBA00022842"/>
    </source>
</evidence>
<dbReference type="FunFam" id="1.10.150.240:FF:000006">
    <property type="entry name" value="Phosphonoacetaldehyde hydrolase"/>
    <property type="match status" value="1"/>
</dbReference>
<dbReference type="Gene3D" id="3.40.50.1000">
    <property type="entry name" value="HAD superfamily/HAD-like"/>
    <property type="match status" value="1"/>
</dbReference>
<feature type="binding site" evidence="9">
    <location>
        <position position="12"/>
    </location>
    <ligand>
        <name>Mg(2+)</name>
        <dbReference type="ChEBI" id="CHEBI:18420"/>
    </ligand>
</feature>
<dbReference type="Pfam" id="PF00702">
    <property type="entry name" value="Hydrolase"/>
    <property type="match status" value="1"/>
</dbReference>
<proteinExistence type="inferred from homology"/>
<comment type="catalytic activity">
    <reaction evidence="6 9">
        <text>phosphonoacetaldehyde + H2O = acetaldehyde + phosphate + H(+)</text>
        <dbReference type="Rhea" id="RHEA:18905"/>
        <dbReference type="ChEBI" id="CHEBI:15343"/>
        <dbReference type="ChEBI" id="CHEBI:15377"/>
        <dbReference type="ChEBI" id="CHEBI:15378"/>
        <dbReference type="ChEBI" id="CHEBI:43474"/>
        <dbReference type="ChEBI" id="CHEBI:58383"/>
        <dbReference type="EC" id="3.11.1.1"/>
    </reaction>
</comment>
<feature type="binding site" evidence="9">
    <location>
        <position position="10"/>
    </location>
    <ligand>
        <name>Mg(2+)</name>
        <dbReference type="ChEBI" id="CHEBI:18420"/>
    </ligand>
</feature>
<dbReference type="GO" id="GO:0008967">
    <property type="term" value="F:phosphoglycolate phosphatase activity"/>
    <property type="evidence" value="ECO:0007669"/>
    <property type="project" value="TreeGrafter"/>
</dbReference>
<dbReference type="KEGG" id="pdio:PDMSB3_2222"/>
<comment type="similarity">
    <text evidence="9">Belongs to the HAD-like hydrolase superfamily. PhnX family.</text>
</comment>
<keyword evidence="2 9" id="KW-0479">Metal-binding</keyword>
<protein>
    <recommendedName>
        <fullName evidence="8 9">Phosphonoacetaldehyde hydrolase</fullName>
        <shortName evidence="9">Phosphonatase</shortName>
        <ecNumber evidence="8 9">3.11.1.1</ecNumber>
    </recommendedName>
    <alternativeName>
        <fullName evidence="9">Phosphonoacetaldehyde phosphonohydrolase</fullName>
    </alternativeName>
</protein>
<evidence type="ECO:0000313" key="11">
    <source>
        <dbReference type="Proteomes" id="UP000325811"/>
    </source>
</evidence>
<feature type="active site" description="Nucleophile" evidence="9">
    <location>
        <position position="10"/>
    </location>
</feature>
<feature type="active site" description="Schiff-base intermediate with substrate" evidence="9">
    <location>
        <position position="51"/>
    </location>
</feature>
<evidence type="ECO:0000256" key="5">
    <source>
        <dbReference type="ARBA" id="ARBA00023270"/>
    </source>
</evidence>
<dbReference type="EC" id="3.11.1.1" evidence="8 9"/>
<evidence type="ECO:0000256" key="9">
    <source>
        <dbReference type="HAMAP-Rule" id="MF_01375"/>
    </source>
</evidence>
<keyword evidence="4 9" id="KW-0460">Magnesium</keyword>
<dbReference type="SUPFAM" id="SSF56784">
    <property type="entry name" value="HAD-like"/>
    <property type="match status" value="1"/>
</dbReference>
<evidence type="ECO:0000256" key="2">
    <source>
        <dbReference type="ARBA" id="ARBA00022723"/>
    </source>
</evidence>
<dbReference type="AlphaFoldDB" id="A0A5Q4Z236"/>
<evidence type="ECO:0000256" key="7">
    <source>
        <dbReference type="ARBA" id="ARBA00056573"/>
    </source>
</evidence>
<dbReference type="GO" id="GO:0050194">
    <property type="term" value="F:phosphonoacetaldehyde hydrolase activity"/>
    <property type="evidence" value="ECO:0007669"/>
    <property type="project" value="UniProtKB-UniRule"/>
</dbReference>
<sequence>MKHVKAVIFDWAGTVVDYGSLAPMGAFVETFGQFGVPITIDEARGPMGMAKRPHIAALMALPRVAQAWADKYGHTPDEADIDAVYDVFVPKNIAVAASYSSVIPGVAEVASALRGDDIRIGTTTGYTREIMAEIVPGAAAQGFSPDSIVCTGDTPEGRPSPYMIYRTLPELGVWRAKEAIKVDDTEVGIEEGINGGTWTVGVAVSGNAFGMAEYDVKALAPDEFAWRRNAAIQKLQAAGAHYVIDSVADLMPVVYDIEARLARGERP</sequence>
<evidence type="ECO:0000256" key="1">
    <source>
        <dbReference type="ARBA" id="ARBA00011738"/>
    </source>
</evidence>
<dbReference type="GO" id="GO:0019700">
    <property type="term" value="P:organic phosphonate catabolic process"/>
    <property type="evidence" value="ECO:0007669"/>
    <property type="project" value="InterPro"/>
</dbReference>
<dbReference type="PANTHER" id="PTHR43434">
    <property type="entry name" value="PHOSPHOGLYCOLATE PHOSPHATASE"/>
    <property type="match status" value="1"/>
</dbReference>
<dbReference type="SFLD" id="SFLDG01129">
    <property type="entry name" value="C1.5:_HAD__Beta-PGM__Phosphata"/>
    <property type="match status" value="1"/>
</dbReference>
<keyword evidence="3 9" id="KW-0378">Hydrolase</keyword>
<dbReference type="GO" id="GO:0005829">
    <property type="term" value="C:cytosol"/>
    <property type="evidence" value="ECO:0007669"/>
    <property type="project" value="TreeGrafter"/>
</dbReference>
<name>A0A5Q4Z236_9BURK</name>
<keyword evidence="11" id="KW-1185">Reference proteome</keyword>
<dbReference type="SFLD" id="SFLDS00003">
    <property type="entry name" value="Haloacid_Dehalogenase"/>
    <property type="match status" value="1"/>
</dbReference>
<evidence type="ECO:0000256" key="6">
    <source>
        <dbReference type="ARBA" id="ARBA00052005"/>
    </source>
</evidence>
<dbReference type="InterPro" id="IPR036412">
    <property type="entry name" value="HAD-like_sf"/>
</dbReference>
<dbReference type="Proteomes" id="UP000325811">
    <property type="component" value="Chromosome I"/>
</dbReference>
<dbReference type="PANTHER" id="PTHR43434:SF19">
    <property type="entry name" value="PHOSPHONOACETALDEHYDE HYDROLASE"/>
    <property type="match status" value="1"/>
</dbReference>
<evidence type="ECO:0000256" key="3">
    <source>
        <dbReference type="ARBA" id="ARBA00022801"/>
    </source>
</evidence>
<accession>A0A5Q4Z236</accession>
<dbReference type="NCBIfam" id="TIGR01422">
    <property type="entry name" value="phosphonatase"/>
    <property type="match status" value="1"/>
</dbReference>
<organism evidence="10 11">
    <name type="scientific">Paraburkholderia dioscoreae</name>
    <dbReference type="NCBI Taxonomy" id="2604047"/>
    <lineage>
        <taxon>Bacteria</taxon>
        <taxon>Pseudomonadati</taxon>
        <taxon>Pseudomonadota</taxon>
        <taxon>Betaproteobacteria</taxon>
        <taxon>Burkholderiales</taxon>
        <taxon>Burkholderiaceae</taxon>
        <taxon>Paraburkholderia</taxon>
    </lineage>
</organism>
<dbReference type="InterPro" id="IPR023198">
    <property type="entry name" value="PGP-like_dom2"/>
</dbReference>
<comment type="cofactor">
    <cofactor evidence="9">
        <name>Mg(2+)</name>
        <dbReference type="ChEBI" id="CHEBI:18420"/>
    </cofactor>
    <text evidence="9">Binds 1 Mg(2+) ion per subunit.</text>
</comment>
<dbReference type="GO" id="GO:0000287">
    <property type="term" value="F:magnesium ion binding"/>
    <property type="evidence" value="ECO:0007669"/>
    <property type="project" value="UniProtKB-UniRule"/>
</dbReference>
<feature type="binding site" evidence="9">
    <location>
        <position position="184"/>
    </location>
    <ligand>
        <name>Mg(2+)</name>
        <dbReference type="ChEBI" id="CHEBI:18420"/>
    </ligand>
</feature>